<accession>A0A0G0FN35</accession>
<evidence type="ECO:0000313" key="3">
    <source>
        <dbReference type="Proteomes" id="UP000034798"/>
    </source>
</evidence>
<evidence type="ECO:0000313" key="2">
    <source>
        <dbReference type="EMBL" id="KKP88850.1"/>
    </source>
</evidence>
<proteinExistence type="predicted"/>
<organism evidence="2 3">
    <name type="scientific">Candidatus Nomurabacteria bacterium GW2011_GWC2_35_8</name>
    <dbReference type="NCBI Taxonomy" id="1618752"/>
    <lineage>
        <taxon>Bacteria</taxon>
        <taxon>Candidatus Nomuraibacteriota</taxon>
    </lineage>
</organism>
<reference evidence="2 3" key="1">
    <citation type="journal article" date="2015" name="Nature">
        <title>rRNA introns, odd ribosomes, and small enigmatic genomes across a large radiation of phyla.</title>
        <authorList>
            <person name="Brown C.T."/>
            <person name="Hug L.A."/>
            <person name="Thomas B.C."/>
            <person name="Sharon I."/>
            <person name="Castelle C.J."/>
            <person name="Singh A."/>
            <person name="Wilkins M.J."/>
            <person name="Williams K.H."/>
            <person name="Banfield J.F."/>
        </authorList>
    </citation>
    <scope>NUCLEOTIDE SEQUENCE [LARGE SCALE GENOMIC DNA]</scope>
</reference>
<dbReference type="AlphaFoldDB" id="A0A0G0FN35"/>
<comment type="caution">
    <text evidence="2">The sequence shown here is derived from an EMBL/GenBank/DDBJ whole genome shotgun (WGS) entry which is preliminary data.</text>
</comment>
<dbReference type="EMBL" id="LBQZ01000011">
    <property type="protein sequence ID" value="KKP88850.1"/>
    <property type="molecule type" value="Genomic_DNA"/>
</dbReference>
<protein>
    <submittedName>
        <fullName evidence="2">Uncharacterized protein</fullName>
    </submittedName>
</protein>
<feature type="compositionally biased region" description="Polar residues" evidence="1">
    <location>
        <begin position="1"/>
        <end position="12"/>
    </location>
</feature>
<feature type="compositionally biased region" description="Pro residues" evidence="1">
    <location>
        <begin position="49"/>
        <end position="59"/>
    </location>
</feature>
<feature type="region of interest" description="Disordered" evidence="1">
    <location>
        <begin position="1"/>
        <end position="21"/>
    </location>
</feature>
<name>A0A0G0FN35_9BACT</name>
<dbReference type="Proteomes" id="UP000034798">
    <property type="component" value="Unassembled WGS sequence"/>
</dbReference>
<sequence>MPTCGTDATTIYANRGGTGAHSSSAHALLSAYYIGDLNQTVATSSSNPTTPPVANPNPTLPKNRDYEDD</sequence>
<gene>
    <name evidence="2" type="ORF">UR91_C0011G0010</name>
</gene>
<feature type="region of interest" description="Disordered" evidence="1">
    <location>
        <begin position="43"/>
        <end position="69"/>
    </location>
</feature>
<evidence type="ECO:0000256" key="1">
    <source>
        <dbReference type="SAM" id="MobiDB-lite"/>
    </source>
</evidence>